<name>A0ABT7SSH0_9ALTE</name>
<feature type="coiled-coil region" evidence="1">
    <location>
        <begin position="44"/>
        <end position="104"/>
    </location>
</feature>
<evidence type="ECO:0000313" key="4">
    <source>
        <dbReference type="Proteomes" id="UP001234343"/>
    </source>
</evidence>
<keyword evidence="2" id="KW-1133">Transmembrane helix</keyword>
<keyword evidence="2" id="KW-0812">Transmembrane</keyword>
<dbReference type="EMBL" id="JAUCBP010000001">
    <property type="protein sequence ID" value="MDM7859148.1"/>
    <property type="molecule type" value="Genomic_DNA"/>
</dbReference>
<proteinExistence type="predicted"/>
<feature type="transmembrane region" description="Helical" evidence="2">
    <location>
        <begin position="20"/>
        <end position="37"/>
    </location>
</feature>
<evidence type="ECO:0000256" key="2">
    <source>
        <dbReference type="SAM" id="Phobius"/>
    </source>
</evidence>
<dbReference type="RefSeq" id="WP_289363055.1">
    <property type="nucleotide sequence ID" value="NZ_JAUCBP010000001.1"/>
</dbReference>
<evidence type="ECO:0008006" key="5">
    <source>
        <dbReference type="Google" id="ProtNLM"/>
    </source>
</evidence>
<gene>
    <name evidence="3" type="ORF">QTP81_00840</name>
</gene>
<keyword evidence="1" id="KW-0175">Coiled coil</keyword>
<evidence type="ECO:0000313" key="3">
    <source>
        <dbReference type="EMBL" id="MDM7859148.1"/>
    </source>
</evidence>
<comment type="caution">
    <text evidence="3">The sequence shown here is derived from an EMBL/GenBank/DDBJ whole genome shotgun (WGS) entry which is preliminary data.</text>
</comment>
<organism evidence="3 4">
    <name type="scientific">Alteromonas arenosi</name>
    <dbReference type="NCBI Taxonomy" id="3055817"/>
    <lineage>
        <taxon>Bacteria</taxon>
        <taxon>Pseudomonadati</taxon>
        <taxon>Pseudomonadota</taxon>
        <taxon>Gammaproteobacteria</taxon>
        <taxon>Alteromonadales</taxon>
        <taxon>Alteromonadaceae</taxon>
        <taxon>Alteromonas/Salinimonas group</taxon>
        <taxon>Alteromonas</taxon>
    </lineage>
</organism>
<keyword evidence="2" id="KW-0472">Membrane</keyword>
<protein>
    <recommendedName>
        <fullName evidence="5">MSHA biogenesis protein MshJ</fullName>
    </recommendedName>
</protein>
<sequence>MFDKWNEQFLALSKRERNLIVLTGVILILFAGFTFIVEPQMKDNNRVTADLDTKELELLQAEQNLTLLQEAIADDPNRKLEQRIADLNQRIDSLDLEFATQMRELVPAKQMPLVIEQMLAAADNLTLVEFASIAPVSVFADDAENADLPLYQHGVKFVFEGGYANVLHYLETVEAYPYQIYWRSLDYQVSEYPNATITLELFTLSTSRAFMGVQ</sequence>
<reference evidence="3 4" key="1">
    <citation type="submission" date="2023-06" db="EMBL/GenBank/DDBJ databases">
        <title>Alteromonas sp. ASW11-36 isolated from intertidal sand.</title>
        <authorList>
            <person name="Li Y."/>
        </authorList>
    </citation>
    <scope>NUCLEOTIDE SEQUENCE [LARGE SCALE GENOMIC DNA]</scope>
    <source>
        <strain evidence="3 4">ASW11-36</strain>
    </source>
</reference>
<accession>A0ABT7SSH0</accession>
<keyword evidence="4" id="KW-1185">Reference proteome</keyword>
<dbReference type="Proteomes" id="UP001234343">
    <property type="component" value="Unassembled WGS sequence"/>
</dbReference>
<evidence type="ECO:0000256" key="1">
    <source>
        <dbReference type="SAM" id="Coils"/>
    </source>
</evidence>